<dbReference type="AlphaFoldDB" id="A0A7N1A4D5"/>
<keyword evidence="8" id="KW-1185">Reference proteome</keyword>
<sequence>MKVESEKRFALLLAVRDSEYVKRVYGVYFNVFTSAFGREGEQWDLYRVVDGDFPNKDELHLYDGFVISGSPYDAYGDDKWIVELCQLIRALDAMEKKVLGICFGHQVLCRALGGKVGKSRTGWDLGLRQVNTTKDASDVLDLQQTPSTLAIIECHQDEVLEVPIGAHVVASSEKTGVEMYVVGKHIMGIQGHPEYTNDILFNLIDRLVGAGSVRKDLAEEAKLKLVKAEPDRKQWGKICKDFLKAPAQDKHSHLYMDTKMKVTTQRLLVGV</sequence>
<comment type="pathway">
    <text evidence="2">Secondary metabolite biosynthesis.</text>
</comment>
<dbReference type="Proteomes" id="UP000594263">
    <property type="component" value="Unplaced"/>
</dbReference>
<dbReference type="OMA" id="HQIVRYG"/>
<evidence type="ECO:0000313" key="7">
    <source>
        <dbReference type="EnsemblPlants" id="Kaladp0080s0138.1.v1.1.CDS.1"/>
    </source>
</evidence>
<dbReference type="InterPro" id="IPR044992">
    <property type="entry name" value="ChyE-like"/>
</dbReference>
<dbReference type="GO" id="GO:0005829">
    <property type="term" value="C:cytosol"/>
    <property type="evidence" value="ECO:0007669"/>
    <property type="project" value="UniProtKB-SubCell"/>
</dbReference>
<feature type="domain" description="Glutamine amidotransferase" evidence="6">
    <location>
        <begin position="52"/>
        <end position="196"/>
    </location>
</feature>
<evidence type="ECO:0000256" key="5">
    <source>
        <dbReference type="ARBA" id="ARBA00022801"/>
    </source>
</evidence>
<keyword evidence="4" id="KW-0963">Cytoplasm</keyword>
<dbReference type="InterPro" id="IPR017926">
    <property type="entry name" value="GATASE"/>
</dbReference>
<evidence type="ECO:0000256" key="1">
    <source>
        <dbReference type="ARBA" id="ARBA00004514"/>
    </source>
</evidence>
<evidence type="ECO:0000256" key="4">
    <source>
        <dbReference type="ARBA" id="ARBA00022490"/>
    </source>
</evidence>
<dbReference type="PROSITE" id="PS51273">
    <property type="entry name" value="GATASE_TYPE_1"/>
    <property type="match status" value="1"/>
</dbReference>
<dbReference type="GO" id="GO:0019760">
    <property type="term" value="P:glucosinolate metabolic process"/>
    <property type="evidence" value="ECO:0007669"/>
    <property type="project" value="UniProtKB-ARBA"/>
</dbReference>
<dbReference type="FunFam" id="3.40.50.880:FF:000040">
    <property type="entry name" value="Gamma-glutamyl peptidase 5"/>
    <property type="match status" value="1"/>
</dbReference>
<accession>A0A7N1A4D5</accession>
<name>A0A7N1A4D5_KALFE</name>
<comment type="subcellular location">
    <subcellularLocation>
        <location evidence="1">Cytoplasm</location>
        <location evidence="1">Cytosol</location>
    </subcellularLocation>
</comment>
<dbReference type="SUPFAM" id="SSF52317">
    <property type="entry name" value="Class I glutamine amidotransferase-like"/>
    <property type="match status" value="1"/>
</dbReference>
<dbReference type="GO" id="GO:0008233">
    <property type="term" value="F:peptidase activity"/>
    <property type="evidence" value="ECO:0007669"/>
    <property type="project" value="UniProtKB-ARBA"/>
</dbReference>
<dbReference type="EnsemblPlants" id="Kaladp0080s0138.1.v1.1">
    <property type="protein sequence ID" value="Kaladp0080s0138.1.v1.1.CDS.1"/>
    <property type="gene ID" value="Kaladp0080s0138.v1.1"/>
</dbReference>
<protein>
    <recommendedName>
        <fullName evidence="6">Glutamine amidotransferase domain-containing protein</fullName>
    </recommendedName>
</protein>
<dbReference type="Gramene" id="Kaladp0080s0138.1.v1.1">
    <property type="protein sequence ID" value="Kaladp0080s0138.1.v1.1.CDS.1"/>
    <property type="gene ID" value="Kaladp0080s0138.v1.1"/>
</dbReference>
<organism evidence="7 8">
    <name type="scientific">Kalanchoe fedtschenkoi</name>
    <name type="common">Lavender scallops</name>
    <name type="synonym">South American air plant</name>
    <dbReference type="NCBI Taxonomy" id="63787"/>
    <lineage>
        <taxon>Eukaryota</taxon>
        <taxon>Viridiplantae</taxon>
        <taxon>Streptophyta</taxon>
        <taxon>Embryophyta</taxon>
        <taxon>Tracheophyta</taxon>
        <taxon>Spermatophyta</taxon>
        <taxon>Magnoliopsida</taxon>
        <taxon>eudicotyledons</taxon>
        <taxon>Gunneridae</taxon>
        <taxon>Pentapetalae</taxon>
        <taxon>Saxifragales</taxon>
        <taxon>Crassulaceae</taxon>
        <taxon>Kalanchoe</taxon>
    </lineage>
</organism>
<evidence type="ECO:0000313" key="8">
    <source>
        <dbReference type="Proteomes" id="UP000594263"/>
    </source>
</evidence>
<comment type="similarity">
    <text evidence="3">Belongs to the peptidase C26 family.</text>
</comment>
<dbReference type="CDD" id="cd01741">
    <property type="entry name" value="GATase1_1"/>
    <property type="match status" value="1"/>
</dbReference>
<dbReference type="Pfam" id="PF00117">
    <property type="entry name" value="GATase"/>
    <property type="match status" value="1"/>
</dbReference>
<dbReference type="PANTHER" id="PTHR42695">
    <property type="entry name" value="GLUTAMINE AMIDOTRANSFERASE YLR126C-RELATED"/>
    <property type="match status" value="1"/>
</dbReference>
<dbReference type="Gene3D" id="3.40.50.880">
    <property type="match status" value="1"/>
</dbReference>
<proteinExistence type="inferred from homology"/>
<evidence type="ECO:0000259" key="6">
    <source>
        <dbReference type="Pfam" id="PF00117"/>
    </source>
</evidence>
<evidence type="ECO:0000256" key="3">
    <source>
        <dbReference type="ARBA" id="ARBA00011083"/>
    </source>
</evidence>
<reference evidence="7" key="1">
    <citation type="submission" date="2021-01" db="UniProtKB">
        <authorList>
            <consortium name="EnsemblPlants"/>
        </authorList>
    </citation>
    <scope>IDENTIFICATION</scope>
</reference>
<evidence type="ECO:0000256" key="2">
    <source>
        <dbReference type="ARBA" id="ARBA00005179"/>
    </source>
</evidence>
<dbReference type="PANTHER" id="PTHR42695:SF9">
    <property type="entry name" value="GAMMA-GLUTAMYL PEPTIDASE 2-RELATED"/>
    <property type="match status" value="1"/>
</dbReference>
<dbReference type="InterPro" id="IPR029062">
    <property type="entry name" value="Class_I_gatase-like"/>
</dbReference>
<keyword evidence="5" id="KW-0378">Hydrolase</keyword>